<evidence type="ECO:0000313" key="3">
    <source>
        <dbReference type="Proteomes" id="UP000237889"/>
    </source>
</evidence>
<gene>
    <name evidence="2" type="ORF">C6569_18730</name>
</gene>
<accession>A0A2S0NFL0</accession>
<dbReference type="EMBL" id="CP027668">
    <property type="protein sequence ID" value="AVO46928.1"/>
    <property type="molecule type" value="Genomic_DNA"/>
</dbReference>
<keyword evidence="1" id="KW-0732">Signal</keyword>
<keyword evidence="3" id="KW-1185">Reference proteome</keyword>
<feature type="signal peptide" evidence="1">
    <location>
        <begin position="1"/>
        <end position="22"/>
    </location>
</feature>
<dbReference type="Proteomes" id="UP000237889">
    <property type="component" value="Chromosome"/>
</dbReference>
<reference evidence="2 3" key="1">
    <citation type="submission" date="2018-03" db="EMBL/GenBank/DDBJ databases">
        <title>Genome sequencing of Phreatobacter sp.</title>
        <authorList>
            <person name="Kim S.-J."/>
            <person name="Heo J."/>
            <person name="Kwon S.-W."/>
        </authorList>
    </citation>
    <scope>NUCLEOTIDE SEQUENCE [LARGE SCALE GENOMIC DNA]</scope>
    <source>
        <strain evidence="2 3">S-12</strain>
    </source>
</reference>
<evidence type="ECO:0000256" key="1">
    <source>
        <dbReference type="SAM" id="SignalP"/>
    </source>
</evidence>
<name>A0A2S0NFL0_9HYPH</name>
<sequence>MGLLALVTVAALTPLSSTTGFAQQAQFERFCRDYADHAVSAANRAAQAGCAPHRAFRNDFVADRALHYNWCLRAPEQAVAAGRQSRQQALNACLARANPQAQFDRFCRDYADHAVNVANRARQSQCPASGWYSTNHAGHLNWCRGAPEQTVAAHRQSRQRALDNCLRGAP</sequence>
<evidence type="ECO:0008006" key="4">
    <source>
        <dbReference type="Google" id="ProtNLM"/>
    </source>
</evidence>
<proteinExistence type="predicted"/>
<evidence type="ECO:0000313" key="2">
    <source>
        <dbReference type="EMBL" id="AVO46928.1"/>
    </source>
</evidence>
<organism evidence="2 3">
    <name type="scientific">Phreatobacter cathodiphilus</name>
    <dbReference type="NCBI Taxonomy" id="1868589"/>
    <lineage>
        <taxon>Bacteria</taxon>
        <taxon>Pseudomonadati</taxon>
        <taxon>Pseudomonadota</taxon>
        <taxon>Alphaproteobacteria</taxon>
        <taxon>Hyphomicrobiales</taxon>
        <taxon>Phreatobacteraceae</taxon>
        <taxon>Phreatobacter</taxon>
    </lineage>
</organism>
<protein>
    <recommendedName>
        <fullName evidence="4">Lysozyme inhibitor LprI N-terminal domain-containing protein</fullName>
    </recommendedName>
</protein>
<feature type="chain" id="PRO_5015453013" description="Lysozyme inhibitor LprI N-terminal domain-containing protein" evidence="1">
    <location>
        <begin position="23"/>
        <end position="170"/>
    </location>
</feature>
<dbReference type="KEGG" id="phr:C6569_18730"/>
<dbReference type="AlphaFoldDB" id="A0A2S0NFL0"/>